<dbReference type="Proteomes" id="UP000258309">
    <property type="component" value="Unassembled WGS sequence"/>
</dbReference>
<feature type="domain" description="Carboxylesterase type B" evidence="5">
    <location>
        <begin position="9"/>
        <end position="478"/>
    </location>
</feature>
<dbReference type="Pfam" id="PF00135">
    <property type="entry name" value="COesterase"/>
    <property type="match status" value="1"/>
</dbReference>
<name>A0A3E2GTI0_SCYLI</name>
<feature type="active site" description="Acyl-ester intermediate" evidence="3">
    <location>
        <position position="191"/>
    </location>
</feature>
<dbReference type="Gene3D" id="3.40.50.1820">
    <property type="entry name" value="alpha/beta hydrolase"/>
    <property type="match status" value="1"/>
</dbReference>
<dbReference type="InterPro" id="IPR002018">
    <property type="entry name" value="CarbesteraseB"/>
</dbReference>
<feature type="active site" description="Charge relay system" evidence="3">
    <location>
        <position position="406"/>
    </location>
</feature>
<dbReference type="AlphaFoldDB" id="A0A3E2GTI0"/>
<comment type="similarity">
    <text evidence="1 4">Belongs to the type-B carboxylesterase/lipase family.</text>
</comment>
<dbReference type="GO" id="GO:0004104">
    <property type="term" value="F:cholinesterase activity"/>
    <property type="evidence" value="ECO:0007669"/>
    <property type="project" value="InterPro"/>
</dbReference>
<dbReference type="PROSITE" id="PS00122">
    <property type="entry name" value="CARBOXYLESTERASE_B_1"/>
    <property type="match status" value="1"/>
</dbReference>
<evidence type="ECO:0000256" key="4">
    <source>
        <dbReference type="RuleBase" id="RU361235"/>
    </source>
</evidence>
<dbReference type="InterPro" id="IPR019826">
    <property type="entry name" value="Carboxylesterase_B_AS"/>
</dbReference>
<organism evidence="6 7">
    <name type="scientific">Scytalidium lignicola</name>
    <name type="common">Hyphomycete</name>
    <dbReference type="NCBI Taxonomy" id="5539"/>
    <lineage>
        <taxon>Eukaryota</taxon>
        <taxon>Fungi</taxon>
        <taxon>Dikarya</taxon>
        <taxon>Ascomycota</taxon>
        <taxon>Pezizomycotina</taxon>
        <taxon>Leotiomycetes</taxon>
        <taxon>Leotiomycetes incertae sedis</taxon>
        <taxon>Scytalidium</taxon>
    </lineage>
</organism>
<proteinExistence type="inferred from homology"/>
<feature type="active site" description="Charge relay system" evidence="3">
    <location>
        <position position="313"/>
    </location>
</feature>
<evidence type="ECO:0000256" key="3">
    <source>
        <dbReference type="PIRSR" id="PIRSR600997-1"/>
    </source>
</evidence>
<dbReference type="EMBL" id="NCSJ02000453">
    <property type="protein sequence ID" value="RFU24396.1"/>
    <property type="molecule type" value="Genomic_DNA"/>
</dbReference>
<dbReference type="SUPFAM" id="SSF53474">
    <property type="entry name" value="alpha/beta-Hydrolases"/>
    <property type="match status" value="1"/>
</dbReference>
<gene>
    <name evidence="6" type="ORF">B7463_g11937</name>
</gene>
<accession>A0A3E2GTI0</accession>
<evidence type="ECO:0000256" key="2">
    <source>
        <dbReference type="ARBA" id="ARBA00022801"/>
    </source>
</evidence>
<evidence type="ECO:0000256" key="1">
    <source>
        <dbReference type="ARBA" id="ARBA00005964"/>
    </source>
</evidence>
<dbReference type="InterPro" id="IPR029058">
    <property type="entry name" value="AB_hydrolase_fold"/>
</dbReference>
<keyword evidence="2 4" id="KW-0378">Hydrolase</keyword>
<evidence type="ECO:0000259" key="5">
    <source>
        <dbReference type="Pfam" id="PF00135"/>
    </source>
</evidence>
<evidence type="ECO:0000313" key="7">
    <source>
        <dbReference type="Proteomes" id="UP000258309"/>
    </source>
</evidence>
<feature type="non-terminal residue" evidence="6">
    <location>
        <position position="1"/>
    </location>
</feature>
<dbReference type="InterPro" id="IPR000997">
    <property type="entry name" value="Cholinesterase"/>
</dbReference>
<keyword evidence="7" id="KW-1185">Reference proteome</keyword>
<dbReference type="EC" id="3.1.1.-" evidence="4"/>
<protein>
    <recommendedName>
        <fullName evidence="4">Carboxylic ester hydrolase</fullName>
        <ecNumber evidence="4">3.1.1.-</ecNumber>
    </recommendedName>
</protein>
<comment type="caution">
    <text evidence="6">The sequence shown here is derived from an EMBL/GenBank/DDBJ whole genome shotgun (WGS) entry which is preliminary data.</text>
</comment>
<reference evidence="6 7" key="1">
    <citation type="submission" date="2018-05" db="EMBL/GenBank/DDBJ databases">
        <title>Draft genome sequence of Scytalidium lignicola DSM 105466, a ubiquitous saprotrophic fungus.</title>
        <authorList>
            <person name="Buettner E."/>
            <person name="Gebauer A.M."/>
            <person name="Hofrichter M."/>
            <person name="Liers C."/>
            <person name="Kellner H."/>
        </authorList>
    </citation>
    <scope>NUCLEOTIDE SEQUENCE [LARGE SCALE GENOMIC DNA]</scope>
    <source>
        <strain evidence="6 7">DSM 105466</strain>
    </source>
</reference>
<dbReference type="OrthoDB" id="408631at2759"/>
<evidence type="ECO:0000313" key="6">
    <source>
        <dbReference type="EMBL" id="RFU24396.1"/>
    </source>
</evidence>
<dbReference type="OMA" id="HWTNENI"/>
<dbReference type="PRINTS" id="PR00878">
    <property type="entry name" value="CHOLNESTRASE"/>
</dbReference>
<dbReference type="STRING" id="5539.A0A3E2GTI0"/>
<feature type="non-terminal residue" evidence="6">
    <location>
        <position position="529"/>
    </location>
</feature>
<dbReference type="InterPro" id="IPR050309">
    <property type="entry name" value="Type-B_Carboxylest/Lipase"/>
</dbReference>
<sequence>MANILTNNVILTDGPIKGVERDTAGILAFKGIPFAAPPVGPLRWKSPRQPAPWKEVLDATKFGPTPWSALLGAPTPTPQSEDCLTVNVWTAAERDEKLPVMVWIYGGGFQFGSSATPDYDGSKLAEKGVVCVSFNYRLGPLGFLALPELDNEEHPSGNFGLQDQIAALRWVRNNIAAFGGDPDNITLFGESAGGHAVGLLMASPLSTGLFHKAILQSGAFWDTEHGPLPNFERARELGSMLTKKLGVSSISELRNLSAEVVTSAGSWNHNEDPVVTALGPSVDGYVLEQYPSQVFLQGRQMKIPMITGWNAVEDLFFRPRALPYSSPDAYKSAAERLFGSRTPEFLSLYPGETVEQAKASAEQLIGDMVISQQTWEAADLHFHHGITPVYVYHFTYTSAYSPLPAHGADLAFVFGTLRKNQIVSTAPPAGDEDKAFADRMITYWTNFAKFSDPNSPNPTLPHWPAYRGSSTDVLDLGNVIAPLDYPQARFRFIQSMRKDGVLPTDWVHNHLTSSDNRTNALNLTGAQDD</sequence>
<dbReference type="PANTHER" id="PTHR11559">
    <property type="entry name" value="CARBOXYLESTERASE"/>
    <property type="match status" value="1"/>
</dbReference>